<proteinExistence type="predicted"/>
<reference evidence="2 3" key="1">
    <citation type="journal article" date="2016" name="Genome Announc.">
        <title>Draft Genome Sequences of Five Rapidly Growing Mycobacterium Species, M. thermoresistibile, M. fortuitum subsp. acetamidolyticum, M. canariasense, M. brisbanense, and M. novocastrense.</title>
        <authorList>
            <person name="Katahira K."/>
            <person name="Ogura Y."/>
            <person name="Gotoh Y."/>
            <person name="Hayashi T."/>
        </authorList>
    </citation>
    <scope>NUCLEOTIDE SEQUENCE [LARGE SCALE GENOMIC DNA]</scope>
    <source>
        <strain evidence="2 3">JCM6368</strain>
    </source>
</reference>
<organism evidence="2 3">
    <name type="scientific">Mycolicibacterium fortuitum subsp. acetamidolyticum</name>
    <dbReference type="NCBI Taxonomy" id="144550"/>
    <lineage>
        <taxon>Bacteria</taxon>
        <taxon>Bacillati</taxon>
        <taxon>Actinomycetota</taxon>
        <taxon>Actinomycetes</taxon>
        <taxon>Mycobacteriales</taxon>
        <taxon>Mycobacteriaceae</taxon>
        <taxon>Mycolicibacterium</taxon>
    </lineage>
</organism>
<feature type="region of interest" description="Disordered" evidence="1">
    <location>
        <begin position="188"/>
        <end position="368"/>
    </location>
</feature>
<feature type="compositionally biased region" description="Low complexity" evidence="1">
    <location>
        <begin position="451"/>
        <end position="487"/>
    </location>
</feature>
<sequence length="818" mass="81371">MSVVGGGDIPRPTSPHADVILGTLWPLQSESAWHGFASAIKSEAIRLFQEDGAQQDILRLVATDQAGAFIEAATRLVRVSTATLESRYRTYSDASTVAERVATRIWAIKLRMAESVDAAETAITAAKNELEPQIDAATAALDGIRASQLTAELEGRITAAITQAQTEVTAEAATGAAEIAALNTKLGGTEATGTGEASPLNWGNGAELPSAPAMPAPSTPGGSGIQSANYDTFKEGTEPLSDRMPGTRQADEPTLSRAAQDSNRFPEEVKARDAATAGSHGEPGRAGTSGVPPAASAPSTGGGSSSGAGSPASVFGSAMRPMSSSAGSPASSGAPASSGSPSGVSGTGTPAAQPGSGASSGAGNGTATSSVGRALSGASTGAGIAETSARMGTGAVAATANALNTAGNVGAQIAQSATNAPQPASAPPPGPVGTAAPAGSAPLAMLPPTSAPAAPVAGGLPPAPSPAAAAASAGPGIPGTPQQGPAATAHLGGASAGGPGANAAPVMMPMSQVRTVGVDGATGDVLFGQAADAARSILETVIAQTRQAGYGSSQGFVWAVTVIAERTGGVTAWLATSEGPSYIPRGVRVPDDVRLAVTDPVVGRQLWDDAAAAGGADPLNVLARHAELRDSAAPGGRVLAFAASVPMARVMDWAATVGARAVSVDPRTIGAAAAVGDEGQHRCAAVMPWEWQQASMFSEQQRLQVAVRHMLMAANAGHLTDPACERVMEAFDRGNPVTASDWADVRQAFAMACVNYEMTRAGTPLGGESTTLERVFRTARAAEVVWCAREYASAEGCADLLYASRLAGAPLNPAAAVA</sequence>
<dbReference type="AlphaFoldDB" id="A0A100WY55"/>
<feature type="compositionally biased region" description="Low complexity" evidence="1">
    <location>
        <begin position="432"/>
        <end position="442"/>
    </location>
</feature>
<dbReference type="Proteomes" id="UP000069705">
    <property type="component" value="Unassembled WGS sequence"/>
</dbReference>
<feature type="region of interest" description="Disordered" evidence="1">
    <location>
        <begin position="415"/>
        <end position="496"/>
    </location>
</feature>
<feature type="compositionally biased region" description="Basic and acidic residues" evidence="1">
    <location>
        <begin position="264"/>
        <end position="273"/>
    </location>
</feature>
<evidence type="ECO:0000313" key="2">
    <source>
        <dbReference type="EMBL" id="GAT06214.1"/>
    </source>
</evidence>
<dbReference type="EMBL" id="BCSZ01000069">
    <property type="protein sequence ID" value="GAT06214.1"/>
    <property type="molecule type" value="Genomic_DNA"/>
</dbReference>
<feature type="compositionally biased region" description="Low complexity" evidence="1">
    <location>
        <begin position="307"/>
        <end position="357"/>
    </location>
</feature>
<feature type="compositionally biased region" description="Basic and acidic residues" evidence="1">
    <location>
        <begin position="232"/>
        <end position="241"/>
    </location>
</feature>
<name>A0A100WY55_MYCFO</name>
<evidence type="ECO:0000256" key="1">
    <source>
        <dbReference type="SAM" id="MobiDB-lite"/>
    </source>
</evidence>
<feature type="compositionally biased region" description="Low complexity" evidence="1">
    <location>
        <begin position="286"/>
        <end position="299"/>
    </location>
</feature>
<reference evidence="3" key="2">
    <citation type="submission" date="2016-02" db="EMBL/GenBank/DDBJ databases">
        <title>Draft genome sequence of five rapidly growing Mycobacterium species.</title>
        <authorList>
            <person name="Katahira K."/>
            <person name="Gotou Y."/>
            <person name="Iida K."/>
            <person name="Ogura Y."/>
            <person name="Hayashi T."/>
        </authorList>
    </citation>
    <scope>NUCLEOTIDE SEQUENCE [LARGE SCALE GENOMIC DNA]</scope>
    <source>
        <strain evidence="3">JCM6368</strain>
    </source>
</reference>
<gene>
    <name evidence="2" type="ORF">RMCFA_6325</name>
</gene>
<evidence type="ECO:0000313" key="3">
    <source>
        <dbReference type="Proteomes" id="UP000069705"/>
    </source>
</evidence>
<comment type="caution">
    <text evidence="2">The sequence shown here is derived from an EMBL/GenBank/DDBJ whole genome shotgun (WGS) entry which is preliminary data.</text>
</comment>
<feature type="compositionally biased region" description="Low complexity" evidence="1">
    <location>
        <begin position="188"/>
        <end position="197"/>
    </location>
</feature>
<protein>
    <submittedName>
        <fullName evidence="2">Uncharacterized protein</fullName>
    </submittedName>
</protein>
<accession>A0A100WY55</accession>